<sequence length="312" mass="35662">MHRTMTKYLLPLLLALSVGLAQADTWRIALIGDTPYSDFERREFPLMLQAINAEHVDLVVHAGDFKHSRDACSDELFADRQRLFDASAAPFIYVPGDNEWSDCSRLIAGHHDPLERLAALRRIFMAGDESLGQRRLTVQRQTGEYREHQRWQLGPVLFASLNVPGGNNNYRLDGRPGKEAETRMPQVLAWLRESFALARREDLRGIVIVMQANPAFKRFRSGVGHGGYRALLEALREETLNFRGEVVLVHGDTHWQRIDQPLHHPVSGKKLANFTRVETFGYPYMGWVTAFIDTQSPTLFRFEARNWPQASP</sequence>
<dbReference type="AlphaFoldDB" id="A0A9D7PP10"/>
<protein>
    <submittedName>
        <fullName evidence="3">Metallophosphoesterase</fullName>
    </submittedName>
</protein>
<feature type="signal peptide" evidence="1">
    <location>
        <begin position="1"/>
        <end position="23"/>
    </location>
</feature>
<comment type="caution">
    <text evidence="3">The sequence shown here is derived from an EMBL/GenBank/DDBJ whole genome shotgun (WGS) entry which is preliminary data.</text>
</comment>
<dbReference type="InterPro" id="IPR029052">
    <property type="entry name" value="Metallo-depent_PP-like"/>
</dbReference>
<reference evidence="3" key="1">
    <citation type="submission" date="2020-10" db="EMBL/GenBank/DDBJ databases">
        <title>Connecting structure to function with the recovery of over 1000 high-quality activated sludge metagenome-assembled genomes encoding full-length rRNA genes using long-read sequencing.</title>
        <authorList>
            <person name="Singleton C.M."/>
            <person name="Petriglieri F."/>
            <person name="Kristensen J.M."/>
            <person name="Kirkegaard R.H."/>
            <person name="Michaelsen T.Y."/>
            <person name="Andersen M.H."/>
            <person name="Karst S.M."/>
            <person name="Dueholm M.S."/>
            <person name="Nielsen P.H."/>
            <person name="Albertsen M."/>
        </authorList>
    </citation>
    <scope>NUCLEOTIDE SEQUENCE</scope>
    <source>
        <strain evidence="3">Hirt_18-Q3-R61-65_BATAC.395</strain>
    </source>
</reference>
<feature type="chain" id="PRO_5039654561" evidence="1">
    <location>
        <begin position="24"/>
        <end position="312"/>
    </location>
</feature>
<name>A0A9D7PP10_9PROT</name>
<evidence type="ECO:0000313" key="4">
    <source>
        <dbReference type="Proteomes" id="UP000886689"/>
    </source>
</evidence>
<dbReference type="CDD" id="cd00838">
    <property type="entry name" value="MPP_superfamily"/>
    <property type="match status" value="1"/>
</dbReference>
<proteinExistence type="predicted"/>
<feature type="domain" description="Calcineurin-like phosphoesterase" evidence="2">
    <location>
        <begin position="27"/>
        <end position="255"/>
    </location>
</feature>
<keyword evidence="1" id="KW-0732">Signal</keyword>
<dbReference type="Gene3D" id="3.60.21.10">
    <property type="match status" value="1"/>
</dbReference>
<dbReference type="Pfam" id="PF00149">
    <property type="entry name" value="Metallophos"/>
    <property type="match status" value="1"/>
</dbReference>
<evidence type="ECO:0000313" key="3">
    <source>
        <dbReference type="EMBL" id="MBK8522746.1"/>
    </source>
</evidence>
<dbReference type="InterPro" id="IPR004843">
    <property type="entry name" value="Calcineurin-like_PHP"/>
</dbReference>
<dbReference type="GO" id="GO:0016787">
    <property type="term" value="F:hydrolase activity"/>
    <property type="evidence" value="ECO:0007669"/>
    <property type="project" value="InterPro"/>
</dbReference>
<accession>A0A9D7PP10</accession>
<organism evidence="3 4">
    <name type="scientific">Candidatus Proximibacter danicus</name>
    <dbReference type="NCBI Taxonomy" id="2954365"/>
    <lineage>
        <taxon>Bacteria</taxon>
        <taxon>Pseudomonadati</taxon>
        <taxon>Pseudomonadota</taxon>
        <taxon>Betaproteobacteria</taxon>
        <taxon>Candidatus Proximibacter</taxon>
    </lineage>
</organism>
<evidence type="ECO:0000256" key="1">
    <source>
        <dbReference type="SAM" id="SignalP"/>
    </source>
</evidence>
<dbReference type="SUPFAM" id="SSF56300">
    <property type="entry name" value="Metallo-dependent phosphatases"/>
    <property type="match status" value="1"/>
</dbReference>
<dbReference type="EMBL" id="JADJUC010000001">
    <property type="protein sequence ID" value="MBK8522746.1"/>
    <property type="molecule type" value="Genomic_DNA"/>
</dbReference>
<evidence type="ECO:0000259" key="2">
    <source>
        <dbReference type="Pfam" id="PF00149"/>
    </source>
</evidence>
<dbReference type="Proteomes" id="UP000886689">
    <property type="component" value="Unassembled WGS sequence"/>
</dbReference>
<gene>
    <name evidence="3" type="ORF">IPL58_00590</name>
</gene>